<feature type="compositionally biased region" description="Basic and acidic residues" evidence="4">
    <location>
        <begin position="579"/>
        <end position="588"/>
    </location>
</feature>
<feature type="region of interest" description="Disordered" evidence="4">
    <location>
        <begin position="783"/>
        <end position="930"/>
    </location>
</feature>
<feature type="compositionally biased region" description="Low complexity" evidence="4">
    <location>
        <begin position="796"/>
        <end position="855"/>
    </location>
</feature>
<dbReference type="SMART" id="SM00249">
    <property type="entry name" value="PHD"/>
    <property type="match status" value="2"/>
</dbReference>
<evidence type="ECO:0000313" key="6">
    <source>
        <dbReference type="Proteomes" id="UP000050741"/>
    </source>
</evidence>
<feature type="domain" description="Zinc finger PHD-type" evidence="5">
    <location>
        <begin position="601"/>
        <end position="652"/>
    </location>
</feature>
<keyword evidence="1" id="KW-0479">Metal-binding</keyword>
<dbReference type="InterPro" id="IPR001965">
    <property type="entry name" value="Znf_PHD"/>
</dbReference>
<evidence type="ECO:0000256" key="3">
    <source>
        <dbReference type="ARBA" id="ARBA00022833"/>
    </source>
</evidence>
<dbReference type="InterPro" id="IPR013637">
    <property type="entry name" value="Lys_sp_deMease-like_dom"/>
</dbReference>
<accession>A0A183CM42</accession>
<feature type="compositionally biased region" description="Gly residues" evidence="4">
    <location>
        <begin position="786"/>
        <end position="795"/>
    </location>
</feature>
<dbReference type="Proteomes" id="UP000050741">
    <property type="component" value="Unassembled WGS sequence"/>
</dbReference>
<dbReference type="SUPFAM" id="SSF57903">
    <property type="entry name" value="FYVE/PHD zinc finger"/>
    <property type="match status" value="1"/>
</dbReference>
<dbReference type="WBParaSite" id="GPLIN_001394800">
    <property type="protein sequence ID" value="GPLIN_001394800"/>
    <property type="gene ID" value="GPLIN_001394800"/>
</dbReference>
<keyword evidence="2" id="KW-0863">Zinc-finger</keyword>
<reference evidence="6" key="1">
    <citation type="submission" date="2013-12" db="EMBL/GenBank/DDBJ databases">
        <authorList>
            <person name="Aslett M."/>
        </authorList>
    </citation>
    <scope>NUCLEOTIDE SEQUENCE [LARGE SCALE GENOMIC DNA]</scope>
    <source>
        <strain evidence="6">Lindley</strain>
    </source>
</reference>
<dbReference type="GO" id="GO:0008270">
    <property type="term" value="F:zinc ion binding"/>
    <property type="evidence" value="ECO:0007669"/>
    <property type="project" value="UniProtKB-KW"/>
</dbReference>
<organism evidence="6 7">
    <name type="scientific">Globodera pallida</name>
    <name type="common">Potato cyst nematode worm</name>
    <name type="synonym">Heterodera pallida</name>
    <dbReference type="NCBI Taxonomy" id="36090"/>
    <lineage>
        <taxon>Eukaryota</taxon>
        <taxon>Metazoa</taxon>
        <taxon>Ecdysozoa</taxon>
        <taxon>Nematoda</taxon>
        <taxon>Chromadorea</taxon>
        <taxon>Rhabditida</taxon>
        <taxon>Tylenchina</taxon>
        <taxon>Tylenchomorpha</taxon>
        <taxon>Tylenchoidea</taxon>
        <taxon>Heteroderidae</taxon>
        <taxon>Heteroderinae</taxon>
        <taxon>Globodera</taxon>
    </lineage>
</organism>
<evidence type="ECO:0000256" key="4">
    <source>
        <dbReference type="SAM" id="MobiDB-lite"/>
    </source>
</evidence>
<feature type="compositionally biased region" description="Acidic residues" evidence="4">
    <location>
        <begin position="904"/>
        <end position="914"/>
    </location>
</feature>
<reference evidence="6" key="2">
    <citation type="submission" date="2014-05" db="EMBL/GenBank/DDBJ databases">
        <title>The genome and life-stage specific transcriptomes of Globodera pallida elucidate key aspects of plant parasitism by a cyst nematode.</title>
        <authorList>
            <person name="Cotton J.A."/>
            <person name="Lilley C.J."/>
            <person name="Jones L.M."/>
            <person name="Kikuchi T."/>
            <person name="Reid A.J."/>
            <person name="Thorpe P."/>
            <person name="Tsai I.J."/>
            <person name="Beasley H."/>
            <person name="Blok V."/>
            <person name="Cock P.J.A."/>
            <person name="Van den Akker S.E."/>
            <person name="Holroyd N."/>
            <person name="Hunt M."/>
            <person name="Mantelin S."/>
            <person name="Naghra H."/>
            <person name="Pain A."/>
            <person name="Palomares-Rius J.E."/>
            <person name="Zarowiecki M."/>
            <person name="Berriman M."/>
            <person name="Jones J.T."/>
            <person name="Urwin P.E."/>
        </authorList>
    </citation>
    <scope>NUCLEOTIDE SEQUENCE [LARGE SCALE GENOMIC DNA]</scope>
    <source>
        <strain evidence="6">Lindley</strain>
    </source>
</reference>
<feature type="region of interest" description="Disordered" evidence="4">
    <location>
        <begin position="234"/>
        <end position="259"/>
    </location>
</feature>
<evidence type="ECO:0000256" key="1">
    <source>
        <dbReference type="ARBA" id="ARBA00022723"/>
    </source>
</evidence>
<reference evidence="7" key="3">
    <citation type="submission" date="2016-06" db="UniProtKB">
        <authorList>
            <consortium name="WormBaseParasite"/>
        </authorList>
    </citation>
    <scope>IDENTIFICATION</scope>
</reference>
<dbReference type="InterPro" id="IPR013083">
    <property type="entry name" value="Znf_RING/FYVE/PHD"/>
</dbReference>
<dbReference type="InterPro" id="IPR011011">
    <property type="entry name" value="Znf_FYVE_PHD"/>
</dbReference>
<feature type="compositionally biased region" description="Low complexity" evidence="4">
    <location>
        <begin position="505"/>
        <end position="514"/>
    </location>
</feature>
<keyword evidence="6" id="KW-1185">Reference proteome</keyword>
<keyword evidence="3" id="KW-0862">Zinc</keyword>
<evidence type="ECO:0000259" key="5">
    <source>
        <dbReference type="SMART" id="SM00249"/>
    </source>
</evidence>
<dbReference type="Pfam" id="PF08429">
    <property type="entry name" value="PLU-1"/>
    <property type="match status" value="1"/>
</dbReference>
<feature type="region of interest" description="Disordered" evidence="4">
    <location>
        <begin position="501"/>
        <end position="609"/>
    </location>
</feature>
<protein>
    <submittedName>
        <fullName evidence="7">DHC_N2 domain-containing protein</fullName>
    </submittedName>
</protein>
<dbReference type="Gene3D" id="3.30.40.10">
    <property type="entry name" value="Zinc/RING finger domain, C3HC4 (zinc finger)"/>
    <property type="match status" value="1"/>
</dbReference>
<sequence>MALPGEQHQQPEEDGDQKSMEMTTDTQKKIDVVGMRSLADQWRTARFPHCEEIQRINQATAQFERTAVAVRKVLNRKIRLRDQTRCQKADTRWEYAEVHNLRQQLADSMFEDRELEDGIQELCQRVEGWKSRANAAFARPFAGIQTVDMLYALVSEAEEDFNVKMEAEGLDRLRAELARCQWLLKADQIVRRVERNTKVKSEGGGGTAPTAAEVVATRRDTDEDGTLQLKPEEAGRGESIGTIMEGGKAEPDEEEDEEQQKRVDLQALAKTIADGVRWCAQCATVQAVHAKLEQFLRTAAATAVGFEEAQQQWHAIAVEEGELFGTDWIQSPAMDNFRAELKLAQLAYNDFELLSRNAFSLRNLEQLEHYFAQSLFERDGQRHGQLKVWLDRLQRFVERIRTIFQKAVSYYTMFDIVAGRSDLPALIEGEPMPLALFTSNKYSENWRQLRPFVSRDQLLGHLRSIADQQCTLLHALRLTNAGRSPKETCCCARDAQPALTRRQRSQCSAAAASRTNGRGGGGDDQHPRKRSSLPSRRRTGEAGGSAEISSPTMVVDGRRTTAALSSSSREEQQQQLQQQHREGEEDGQKAQQQADNHAGGGRGGTDRRLTTTTVNDMIPCFVCNASLHVACAQWDPFLARLPLGVLLCQRCLRSRRPCVEDVEAACYSSELPENCLERIVVQNLFHRSGDVFTQLQRLLHTIPKGTKQIEPNVETSLKKWLTMALSLEVTDIEVYNALANSAYFDLFPLPERQIQIWHHVRERMVDAEPLPFIFGHSIASSSSVASGGGGGGGSGRRTSNAGGKRRSSNNNNSNNNNINNSHHPNHSSIVANKSSCSSATSSSSLSFHAFASSPSKQRRRRASVDDNDGVSNSNGLEKHRAAMLLEKQQKDGKNGGGGGIDDDRTMEEESEEGTIDQQQQQQQNGGSGGGQMEKCAADFCLRPYSEFTRWIQCEAGCARWYHFCCVGISVRGAQRISAYCCYKCATAAEAVASSTSTAAQTALSTTTNTTIVVAAVAAIEQQQQPHSPHSSSAAATTTTTAAATAAAATV</sequence>
<feature type="compositionally biased region" description="Basic residues" evidence="4">
    <location>
        <begin position="527"/>
        <end position="537"/>
    </location>
</feature>
<evidence type="ECO:0000313" key="7">
    <source>
        <dbReference type="WBParaSite" id="GPLIN_001394800"/>
    </source>
</evidence>
<dbReference type="AlphaFoldDB" id="A0A183CM42"/>
<feature type="domain" description="Zinc finger PHD-type" evidence="5">
    <location>
        <begin position="934"/>
        <end position="985"/>
    </location>
</feature>
<proteinExistence type="predicted"/>
<evidence type="ECO:0000256" key="2">
    <source>
        <dbReference type="ARBA" id="ARBA00022771"/>
    </source>
</evidence>
<name>A0A183CM42_GLOPA</name>
<feature type="region of interest" description="Disordered" evidence="4">
    <location>
        <begin position="1"/>
        <end position="23"/>
    </location>
</feature>